<keyword evidence="3" id="KW-1185">Reference proteome</keyword>
<dbReference type="Proteomes" id="UP000216454">
    <property type="component" value="Unassembled WGS sequence"/>
</dbReference>
<evidence type="ECO:0000259" key="1">
    <source>
        <dbReference type="Pfam" id="PF00535"/>
    </source>
</evidence>
<dbReference type="SUPFAM" id="SSF53448">
    <property type="entry name" value="Nucleotide-diphospho-sugar transferases"/>
    <property type="match status" value="1"/>
</dbReference>
<dbReference type="CDD" id="cd04196">
    <property type="entry name" value="GT_2_like_d"/>
    <property type="match status" value="1"/>
</dbReference>
<dbReference type="InterPro" id="IPR029044">
    <property type="entry name" value="Nucleotide-diphossugar_trans"/>
</dbReference>
<gene>
    <name evidence="2" type="ORF">PSSU_1149</name>
</gene>
<organism evidence="2 3">
    <name type="scientific">Pseudoscardovia suis</name>
    <dbReference type="NCBI Taxonomy" id="987063"/>
    <lineage>
        <taxon>Bacteria</taxon>
        <taxon>Bacillati</taxon>
        <taxon>Actinomycetota</taxon>
        <taxon>Actinomycetes</taxon>
        <taxon>Bifidobacteriales</taxon>
        <taxon>Bifidobacteriaceae</taxon>
        <taxon>Pseudoscardovia</taxon>
    </lineage>
</organism>
<dbReference type="Gene3D" id="3.90.550.10">
    <property type="entry name" value="Spore Coat Polysaccharide Biosynthesis Protein SpsA, Chain A"/>
    <property type="match status" value="1"/>
</dbReference>
<dbReference type="AlphaFoldDB" id="A0A261EW41"/>
<dbReference type="GO" id="GO:0016758">
    <property type="term" value="F:hexosyltransferase activity"/>
    <property type="evidence" value="ECO:0007669"/>
    <property type="project" value="UniProtKB-ARBA"/>
</dbReference>
<dbReference type="OrthoDB" id="9802649at2"/>
<keyword evidence="2" id="KW-0808">Transferase</keyword>
<name>A0A261EW41_9BIFI</name>
<proteinExistence type="predicted"/>
<protein>
    <submittedName>
        <fullName evidence="2">Family 2 glucosyltransferase</fullName>
    </submittedName>
</protein>
<dbReference type="PANTHER" id="PTHR22916">
    <property type="entry name" value="GLYCOSYLTRANSFERASE"/>
    <property type="match status" value="1"/>
</dbReference>
<evidence type="ECO:0000313" key="3">
    <source>
        <dbReference type="Proteomes" id="UP000216454"/>
    </source>
</evidence>
<dbReference type="PANTHER" id="PTHR22916:SF3">
    <property type="entry name" value="UDP-GLCNAC:BETAGAL BETA-1,3-N-ACETYLGLUCOSAMINYLTRANSFERASE-LIKE PROTEIN 1"/>
    <property type="match status" value="1"/>
</dbReference>
<accession>A0A261EW41</accession>
<reference evidence="2 3" key="1">
    <citation type="journal article" date="2017" name="BMC Genomics">
        <title>Comparative genomic and phylogenomic analyses of the Bifidobacteriaceae family.</title>
        <authorList>
            <person name="Lugli G.A."/>
            <person name="Milani C."/>
            <person name="Turroni F."/>
            <person name="Duranti S."/>
            <person name="Mancabelli L."/>
            <person name="Mangifesta M."/>
            <person name="Ferrario C."/>
            <person name="Modesto M."/>
            <person name="Mattarelli P."/>
            <person name="Jiri K."/>
            <person name="van Sinderen D."/>
            <person name="Ventura M."/>
        </authorList>
    </citation>
    <scope>NUCLEOTIDE SEQUENCE [LARGE SCALE GENOMIC DNA]</scope>
    <source>
        <strain evidence="2 3">DSM 24744</strain>
    </source>
</reference>
<comment type="caution">
    <text evidence="2">The sequence shown here is derived from an EMBL/GenBank/DDBJ whole genome shotgun (WGS) entry which is preliminary data.</text>
</comment>
<dbReference type="Pfam" id="PF00535">
    <property type="entry name" value="Glycos_transf_2"/>
    <property type="match status" value="1"/>
</dbReference>
<dbReference type="EMBL" id="MWWQ01000010">
    <property type="protein sequence ID" value="OZG51081.1"/>
    <property type="molecule type" value="Genomic_DNA"/>
</dbReference>
<sequence length="242" mass="27382">MRNFRVSVVMTSFNGVQYLRAQVESIVKQLSADDELLISDDGSTDGTQTLIRELQQEYPLIRMLEGPRRGIVANFAYAIGKATGDLIFLSDQDDVWLDDKVSTVTGYFEKHPDIACIVHDVRVVDQSLTTIEPSFYAFRGSKNGLLNNLIKNSFMGSAMAIRSDMRSYVLPIPEKVPMHDQWIGLVCLLFGKVVFLPDVLGLYRRHGNNASSFSRSSIHRMISNRKYLVLELLKRKFRGNGQ</sequence>
<evidence type="ECO:0000313" key="2">
    <source>
        <dbReference type="EMBL" id="OZG51081.1"/>
    </source>
</evidence>
<feature type="domain" description="Glycosyltransferase 2-like" evidence="1">
    <location>
        <begin position="7"/>
        <end position="133"/>
    </location>
</feature>
<dbReference type="InterPro" id="IPR001173">
    <property type="entry name" value="Glyco_trans_2-like"/>
</dbReference>